<evidence type="ECO:0000313" key="1">
    <source>
        <dbReference type="EMBL" id="GAH74921.1"/>
    </source>
</evidence>
<gene>
    <name evidence="1" type="ORF">S03H2_42114</name>
</gene>
<dbReference type="AlphaFoldDB" id="X1HXN0"/>
<sequence>MNNEFKLNFRWKIKDIERMRELPLHTFERALKYIAVCVWGEMGKEAPTDHGRLAGSFDLKKLRKFAYGIYSG</sequence>
<accession>X1HXN0</accession>
<comment type="caution">
    <text evidence="1">The sequence shown here is derived from an EMBL/GenBank/DDBJ whole genome shotgun (WGS) entry which is preliminary data.</text>
</comment>
<proteinExistence type="predicted"/>
<feature type="non-terminal residue" evidence="1">
    <location>
        <position position="72"/>
    </location>
</feature>
<dbReference type="EMBL" id="BARU01026194">
    <property type="protein sequence ID" value="GAH74921.1"/>
    <property type="molecule type" value="Genomic_DNA"/>
</dbReference>
<protein>
    <submittedName>
        <fullName evidence="1">Uncharacterized protein</fullName>
    </submittedName>
</protein>
<reference evidence="1" key="1">
    <citation type="journal article" date="2014" name="Front. Microbiol.">
        <title>High frequency of phylogenetically diverse reductive dehalogenase-homologous genes in deep subseafloor sedimentary metagenomes.</title>
        <authorList>
            <person name="Kawai M."/>
            <person name="Futagami T."/>
            <person name="Toyoda A."/>
            <person name="Takaki Y."/>
            <person name="Nishi S."/>
            <person name="Hori S."/>
            <person name="Arai W."/>
            <person name="Tsubouchi T."/>
            <person name="Morono Y."/>
            <person name="Uchiyama I."/>
            <person name="Ito T."/>
            <person name="Fujiyama A."/>
            <person name="Inagaki F."/>
            <person name="Takami H."/>
        </authorList>
    </citation>
    <scope>NUCLEOTIDE SEQUENCE</scope>
    <source>
        <strain evidence="1">Expedition CK06-06</strain>
    </source>
</reference>
<name>X1HXN0_9ZZZZ</name>
<organism evidence="1">
    <name type="scientific">marine sediment metagenome</name>
    <dbReference type="NCBI Taxonomy" id="412755"/>
    <lineage>
        <taxon>unclassified sequences</taxon>
        <taxon>metagenomes</taxon>
        <taxon>ecological metagenomes</taxon>
    </lineage>
</organism>